<feature type="region of interest" description="Disordered" evidence="8">
    <location>
        <begin position="319"/>
        <end position="455"/>
    </location>
</feature>
<feature type="compositionally biased region" description="Basic residues" evidence="8">
    <location>
        <begin position="663"/>
        <end position="672"/>
    </location>
</feature>
<evidence type="ECO:0000256" key="7">
    <source>
        <dbReference type="ARBA" id="ARBA00023242"/>
    </source>
</evidence>
<feature type="domain" description="Myb-like" evidence="9">
    <location>
        <begin position="9"/>
        <end position="53"/>
    </location>
</feature>
<dbReference type="EMBL" id="JALJOT010000013">
    <property type="protein sequence ID" value="KAK9904272.1"/>
    <property type="molecule type" value="Genomic_DNA"/>
</dbReference>
<keyword evidence="4" id="KW-0863">Zinc-finger</keyword>
<sequence length="1053" mass="113820">MSVRCYRVWTAEEEEALRKGVQKHGIGSWEIIRQDANYRHLLADRTGVQLKDKGRTASAEPLVEIERQRQENIARNKQALAALMSNVEQPQASTARRRRPPISNGDQWHEVQEQLLHAFDALAGAVGENVVAEAAALACSQAADCASAQDSERQDCRRASKRTAALERKRYSDYEYDVDVEGDDGAASPTESSSPKRFRHTRFTTEDRRFGIYDERRYQANGMLQHARTSPRPRPSPAPGKAAAVETQEERDSGMVDCPCGITFDDGQAMIECERCKVWAHLVCLQVQMSQHPRHFHYNFSHYMCDLCQHELRVQAAQVGSRSGRVSPRSTSSIAHRKTTLACTRPEAFSSSLPPAQPSLSNARVHRVVPSSGGQPLASASPFAKASHSAKSQRKNGHDSWGTSAAHSRKADGYSGDEKPMAERPGGRVRSSTVKSGRSGRGRGPEADEAPEHPARLLDNEDARHYSGFLGHMSGSDELSMDVPDLLASLLELGGAVPNAAARGASPALPARPPKAAPSGHWESSAEGPAARRGRERQHRHPAEHVVRSGHHWDGGREQWETPTVPHHSSRRPSDVSLPLHEAWMQHEAEWASMHGLRHPAVPQEGARMDSLKWGERNLRTPRQPRTSRVLWPSCLEPLVARPGQASGRANAAPPSLWEPSPLRKKPRKANHHAQQASSSSQSPASPHESSGQLHHLRDDHHRLSPSEPQFTSRRLPHSRSHRDINGRRHSSHGRGDSPPARLPNSTPGGGSGMEHRGGQLGHLNGRMTLPASLPLGDMPMEALDAALAGLDDHDPHHELALDQAAMDLHDNDEVQAGELEQVVSGASEGSGGQLARTSSHYMGPVASDSLAHTWMHHAWADAGHVLNRQSLPPKKAAAAAASAAAEAQAAADAAAEAVGVAFGAEDMGGNLGVSELDSRPDSPSPKDEGLGDLAAHLVAFHNMGASPSHDDPFVSGGKVSFDDEGPNEGGDGGQSPRAHNSQAYNTSPLLDQDRAFDGSDRATPLGLVDTEEGEGKMYAEVDQMLNVNQDALSDLEGDAYSDAAHTDTLEAA</sequence>
<evidence type="ECO:0000313" key="11">
    <source>
        <dbReference type="Proteomes" id="UP001491310"/>
    </source>
</evidence>
<feature type="region of interest" description="Disordered" evidence="8">
    <location>
        <begin position="502"/>
        <end position="575"/>
    </location>
</feature>
<comment type="subcellular location">
    <subcellularLocation>
        <location evidence="1">Nucleus</location>
    </subcellularLocation>
</comment>
<evidence type="ECO:0000256" key="4">
    <source>
        <dbReference type="ARBA" id="ARBA00022771"/>
    </source>
</evidence>
<name>A0ABR2YFE7_9CHLO</name>
<evidence type="ECO:0000259" key="9">
    <source>
        <dbReference type="PROSITE" id="PS50090"/>
    </source>
</evidence>
<dbReference type="InterPro" id="IPR001965">
    <property type="entry name" value="Znf_PHD"/>
</dbReference>
<feature type="compositionally biased region" description="Basic and acidic residues" evidence="8">
    <location>
        <begin position="409"/>
        <end position="426"/>
    </location>
</feature>
<keyword evidence="6" id="KW-0238">DNA-binding</keyword>
<dbReference type="SMART" id="SM00717">
    <property type="entry name" value="SANT"/>
    <property type="match status" value="1"/>
</dbReference>
<dbReference type="InterPro" id="IPR001005">
    <property type="entry name" value="SANT/Myb"/>
</dbReference>
<keyword evidence="7" id="KW-0539">Nucleus</keyword>
<keyword evidence="3" id="KW-0479">Metal-binding</keyword>
<dbReference type="Gene3D" id="3.30.40.10">
    <property type="entry name" value="Zinc/RING finger domain, C3HC4 (zinc finger)"/>
    <property type="match status" value="1"/>
</dbReference>
<feature type="region of interest" description="Disordered" evidence="8">
    <location>
        <begin position="179"/>
        <end position="198"/>
    </location>
</feature>
<dbReference type="Pfam" id="PF00249">
    <property type="entry name" value="Myb_DNA-binding"/>
    <property type="match status" value="1"/>
</dbReference>
<dbReference type="InterPro" id="IPR011011">
    <property type="entry name" value="Znf_FYVE_PHD"/>
</dbReference>
<protein>
    <recommendedName>
        <fullName evidence="9">Myb-like domain-containing protein</fullName>
    </recommendedName>
</protein>
<reference evidence="10 11" key="1">
    <citation type="journal article" date="2024" name="Nat. Commun.">
        <title>Phylogenomics reveals the evolutionary origins of lichenization in chlorophyte algae.</title>
        <authorList>
            <person name="Puginier C."/>
            <person name="Libourel C."/>
            <person name="Otte J."/>
            <person name="Skaloud P."/>
            <person name="Haon M."/>
            <person name="Grisel S."/>
            <person name="Petersen M."/>
            <person name="Berrin J.G."/>
            <person name="Delaux P.M."/>
            <person name="Dal Grande F."/>
            <person name="Keller J."/>
        </authorList>
    </citation>
    <scope>NUCLEOTIDE SEQUENCE [LARGE SCALE GENOMIC DNA]</scope>
    <source>
        <strain evidence="10 11">SAG 216-7</strain>
    </source>
</reference>
<feature type="region of interest" description="Disordered" evidence="8">
    <location>
        <begin position="644"/>
        <end position="769"/>
    </location>
</feature>
<feature type="compositionally biased region" description="Basic and acidic residues" evidence="8">
    <location>
        <begin position="992"/>
        <end position="1001"/>
    </location>
</feature>
<dbReference type="InterPro" id="IPR009057">
    <property type="entry name" value="Homeodomain-like_sf"/>
</dbReference>
<accession>A0ABR2YFE7</accession>
<feature type="compositionally biased region" description="Basic and acidic residues" evidence="8">
    <location>
        <begin position="541"/>
        <end position="560"/>
    </location>
</feature>
<dbReference type="SUPFAM" id="SSF46689">
    <property type="entry name" value="Homeodomain-like"/>
    <property type="match status" value="1"/>
</dbReference>
<keyword evidence="2" id="KW-0158">Chromosome</keyword>
<evidence type="ECO:0000256" key="1">
    <source>
        <dbReference type="ARBA" id="ARBA00004123"/>
    </source>
</evidence>
<evidence type="ECO:0000256" key="5">
    <source>
        <dbReference type="ARBA" id="ARBA00022833"/>
    </source>
</evidence>
<keyword evidence="5" id="KW-0862">Zinc</keyword>
<evidence type="ECO:0000256" key="3">
    <source>
        <dbReference type="ARBA" id="ARBA00022723"/>
    </source>
</evidence>
<evidence type="ECO:0000256" key="6">
    <source>
        <dbReference type="ARBA" id="ARBA00023125"/>
    </source>
</evidence>
<evidence type="ECO:0000256" key="2">
    <source>
        <dbReference type="ARBA" id="ARBA00022454"/>
    </source>
</evidence>
<feature type="compositionally biased region" description="Polar residues" evidence="8">
    <location>
        <begin position="978"/>
        <end position="990"/>
    </location>
</feature>
<dbReference type="InterPro" id="IPR044597">
    <property type="entry name" value="SMH1-6"/>
</dbReference>
<feature type="region of interest" description="Disordered" evidence="8">
    <location>
        <begin position="947"/>
        <end position="1014"/>
    </location>
</feature>
<dbReference type="SMART" id="SM00249">
    <property type="entry name" value="PHD"/>
    <property type="match status" value="1"/>
</dbReference>
<feature type="compositionally biased region" description="Basic and acidic residues" evidence="8">
    <location>
        <begin position="443"/>
        <end position="455"/>
    </location>
</feature>
<dbReference type="CDD" id="cd11660">
    <property type="entry name" value="SANT_TRF"/>
    <property type="match status" value="1"/>
</dbReference>
<feature type="compositionally biased region" description="Low complexity" evidence="8">
    <location>
        <begin position="350"/>
        <end position="361"/>
    </location>
</feature>
<dbReference type="Proteomes" id="UP001491310">
    <property type="component" value="Unassembled WGS sequence"/>
</dbReference>
<dbReference type="PANTHER" id="PTHR46267">
    <property type="entry name" value="SINGLE MYB HISTONE 4"/>
    <property type="match status" value="1"/>
</dbReference>
<feature type="compositionally biased region" description="Basic and acidic residues" evidence="8">
    <location>
        <begin position="696"/>
        <end position="705"/>
    </location>
</feature>
<evidence type="ECO:0000256" key="8">
    <source>
        <dbReference type="SAM" id="MobiDB-lite"/>
    </source>
</evidence>
<feature type="compositionally biased region" description="Low complexity" evidence="8">
    <location>
        <begin position="319"/>
        <end position="333"/>
    </location>
</feature>
<organism evidence="10 11">
    <name type="scientific">Coccomyxa subellipsoidea</name>
    <dbReference type="NCBI Taxonomy" id="248742"/>
    <lineage>
        <taxon>Eukaryota</taxon>
        <taxon>Viridiplantae</taxon>
        <taxon>Chlorophyta</taxon>
        <taxon>core chlorophytes</taxon>
        <taxon>Trebouxiophyceae</taxon>
        <taxon>Trebouxiophyceae incertae sedis</taxon>
        <taxon>Coccomyxaceae</taxon>
        <taxon>Coccomyxa</taxon>
    </lineage>
</organism>
<comment type="caution">
    <text evidence="10">The sequence shown here is derived from an EMBL/GenBank/DDBJ whole genome shotgun (WGS) entry which is preliminary data.</text>
</comment>
<dbReference type="InterPro" id="IPR013083">
    <property type="entry name" value="Znf_RING/FYVE/PHD"/>
</dbReference>
<feature type="region of interest" description="Disordered" evidence="8">
    <location>
        <begin position="224"/>
        <end position="250"/>
    </location>
</feature>
<dbReference type="PROSITE" id="PS50090">
    <property type="entry name" value="MYB_LIKE"/>
    <property type="match status" value="1"/>
</dbReference>
<keyword evidence="11" id="KW-1185">Reference proteome</keyword>
<dbReference type="PANTHER" id="PTHR46267:SF15">
    <property type="entry name" value="WINGED HELIX-TURN-HELIX TRANSCRIPTION REPRESSOR DNA-BINDING PROTEIN-RELATED"/>
    <property type="match status" value="1"/>
</dbReference>
<proteinExistence type="predicted"/>
<feature type="compositionally biased region" description="Low complexity" evidence="8">
    <location>
        <begin position="673"/>
        <end position="691"/>
    </location>
</feature>
<dbReference type="Gene3D" id="1.10.10.60">
    <property type="entry name" value="Homeodomain-like"/>
    <property type="match status" value="1"/>
</dbReference>
<evidence type="ECO:0000313" key="10">
    <source>
        <dbReference type="EMBL" id="KAK9904272.1"/>
    </source>
</evidence>
<gene>
    <name evidence="10" type="ORF">WJX75_008209</name>
</gene>
<dbReference type="SUPFAM" id="SSF57903">
    <property type="entry name" value="FYVE/PHD zinc finger"/>
    <property type="match status" value="1"/>
</dbReference>